<evidence type="ECO:0000313" key="2">
    <source>
        <dbReference type="Proteomes" id="UP000250235"/>
    </source>
</evidence>
<dbReference type="SUPFAM" id="SSF56672">
    <property type="entry name" value="DNA/RNA polymerases"/>
    <property type="match status" value="1"/>
</dbReference>
<dbReference type="PANTHER" id="PTHR11439">
    <property type="entry name" value="GAG-POL-RELATED RETROTRANSPOSON"/>
    <property type="match status" value="1"/>
</dbReference>
<proteinExistence type="predicted"/>
<dbReference type="AlphaFoldDB" id="A0A2Z7C9U2"/>
<dbReference type="PANTHER" id="PTHR11439:SF491">
    <property type="entry name" value="INTEGRASE CATALYTIC DOMAIN-CONTAINING PROTEIN"/>
    <property type="match status" value="1"/>
</dbReference>
<accession>A0A2Z7C9U2</accession>
<reference evidence="1 2" key="1">
    <citation type="journal article" date="2015" name="Proc. Natl. Acad. Sci. U.S.A.">
        <title>The resurrection genome of Boea hygrometrica: A blueprint for survival of dehydration.</title>
        <authorList>
            <person name="Xiao L."/>
            <person name="Yang G."/>
            <person name="Zhang L."/>
            <person name="Yang X."/>
            <person name="Zhao S."/>
            <person name="Ji Z."/>
            <person name="Zhou Q."/>
            <person name="Hu M."/>
            <person name="Wang Y."/>
            <person name="Chen M."/>
            <person name="Xu Y."/>
            <person name="Jin H."/>
            <person name="Xiao X."/>
            <person name="Hu G."/>
            <person name="Bao F."/>
            <person name="Hu Y."/>
            <person name="Wan P."/>
            <person name="Li L."/>
            <person name="Deng X."/>
            <person name="Kuang T."/>
            <person name="Xiang C."/>
            <person name="Zhu J.K."/>
            <person name="Oliver M.J."/>
            <person name="He Y."/>
        </authorList>
    </citation>
    <scope>NUCLEOTIDE SEQUENCE [LARGE SCALE GENOMIC DNA]</scope>
    <source>
        <strain evidence="2">cv. XS01</strain>
    </source>
</reference>
<gene>
    <name evidence="1" type="ORF">F511_41481</name>
</gene>
<protein>
    <recommendedName>
        <fullName evidence="3">Reverse transcriptase Ty1/copia-type domain-containing protein</fullName>
    </recommendedName>
</protein>
<evidence type="ECO:0000313" key="1">
    <source>
        <dbReference type="EMBL" id="KZV43791.1"/>
    </source>
</evidence>
<organism evidence="1 2">
    <name type="scientific">Dorcoceras hygrometricum</name>
    <dbReference type="NCBI Taxonomy" id="472368"/>
    <lineage>
        <taxon>Eukaryota</taxon>
        <taxon>Viridiplantae</taxon>
        <taxon>Streptophyta</taxon>
        <taxon>Embryophyta</taxon>
        <taxon>Tracheophyta</taxon>
        <taxon>Spermatophyta</taxon>
        <taxon>Magnoliopsida</taxon>
        <taxon>eudicotyledons</taxon>
        <taxon>Gunneridae</taxon>
        <taxon>Pentapetalae</taxon>
        <taxon>asterids</taxon>
        <taxon>lamiids</taxon>
        <taxon>Lamiales</taxon>
        <taxon>Gesneriaceae</taxon>
        <taxon>Didymocarpoideae</taxon>
        <taxon>Trichosporeae</taxon>
        <taxon>Loxocarpinae</taxon>
        <taxon>Dorcoceras</taxon>
    </lineage>
</organism>
<name>A0A2Z7C9U2_9LAMI</name>
<dbReference type="InterPro" id="IPR043502">
    <property type="entry name" value="DNA/RNA_pol_sf"/>
</dbReference>
<dbReference type="OrthoDB" id="418757at2759"/>
<dbReference type="Proteomes" id="UP000250235">
    <property type="component" value="Unassembled WGS sequence"/>
</dbReference>
<dbReference type="EMBL" id="KQ997647">
    <property type="protein sequence ID" value="KZV43791.1"/>
    <property type="molecule type" value="Genomic_DNA"/>
</dbReference>
<keyword evidence="2" id="KW-1185">Reference proteome</keyword>
<evidence type="ECO:0008006" key="3">
    <source>
        <dbReference type="Google" id="ProtNLM"/>
    </source>
</evidence>
<dbReference type="CDD" id="cd09272">
    <property type="entry name" value="RNase_HI_RT_Ty1"/>
    <property type="match status" value="1"/>
</dbReference>
<sequence length="300" mass="33557">MKDLGEARVILGMEIRRNRQKREVYLSQSDYIEKILGKFGMLDAKAVTTPLAAHFKLTVTQVPETEEEKEYMKSVPYANVVGSVMYAMICTRPDLAHAVSVVSRFMANPGKCHWQALKWMMRYLKGTQNLGLVYGGNQTGGEAVLGYVDSDYAGSIDTRRSLTGYVFTVYGTAVSWKANLQSVVALSTTEAEYIAVTEAVKEALWLKGLASELKLQDDTLVLLCDSQSAIHLTKNQVFHERTKHIDVKLHFVREVVAGGEVVIEKVSTEENAADMITKVLPSNKFHHCLKLLRINEVERP</sequence>